<dbReference type="Proteomes" id="UP000240883">
    <property type="component" value="Unassembled WGS sequence"/>
</dbReference>
<reference evidence="3 4" key="1">
    <citation type="journal article" date="2018" name="Front. Microbiol.">
        <title>Genome-Wide Analysis of Corynespora cassiicola Leaf Fall Disease Putative Effectors.</title>
        <authorList>
            <person name="Lopez D."/>
            <person name="Ribeiro S."/>
            <person name="Label P."/>
            <person name="Fumanal B."/>
            <person name="Venisse J.S."/>
            <person name="Kohler A."/>
            <person name="de Oliveira R.R."/>
            <person name="Labutti K."/>
            <person name="Lipzen A."/>
            <person name="Lail K."/>
            <person name="Bauer D."/>
            <person name="Ohm R.A."/>
            <person name="Barry K.W."/>
            <person name="Spatafora J."/>
            <person name="Grigoriev I.V."/>
            <person name="Martin F.M."/>
            <person name="Pujade-Renaud V."/>
        </authorList>
    </citation>
    <scope>NUCLEOTIDE SEQUENCE [LARGE SCALE GENOMIC DNA]</scope>
    <source>
        <strain evidence="3 4">Philippines</strain>
    </source>
</reference>
<feature type="region of interest" description="Disordered" evidence="1">
    <location>
        <begin position="142"/>
        <end position="201"/>
    </location>
</feature>
<accession>A0A2T2N2D3</accession>
<organism evidence="3 4">
    <name type="scientific">Corynespora cassiicola Philippines</name>
    <dbReference type="NCBI Taxonomy" id="1448308"/>
    <lineage>
        <taxon>Eukaryota</taxon>
        <taxon>Fungi</taxon>
        <taxon>Dikarya</taxon>
        <taxon>Ascomycota</taxon>
        <taxon>Pezizomycotina</taxon>
        <taxon>Dothideomycetes</taxon>
        <taxon>Pleosporomycetidae</taxon>
        <taxon>Pleosporales</taxon>
        <taxon>Corynesporascaceae</taxon>
        <taxon>Corynespora</taxon>
    </lineage>
</organism>
<sequence>MAKMWAWSCQFGLQCLLTNAAQVHTLFLMIALYWPAQAQGSPQLSPSLGISPPPSTTLPPRNIIMPVLTTRASPLGPTPPLGPPPYRRQIPVIEWPGTDIPLPVAGKPSQTVIVIYQTPHLTITTVLPTAFASQSLPPPNTLSTVIRTSSASAPNAPTPSGTSRLSSSTTITPRTTSYTTPPISTTMPPPPWSWHPDGPTPTSTPYPTGAHHVPDFDHTTLGILIGCSIPMLLVLLVFAWTKFVPEHKKDVVARFFRPVANAWARVLAAFASI</sequence>
<evidence type="ECO:0000313" key="3">
    <source>
        <dbReference type="EMBL" id="PSN59529.1"/>
    </source>
</evidence>
<gene>
    <name evidence="3" type="ORF">BS50DRAFT_682196</name>
</gene>
<proteinExistence type="predicted"/>
<feature type="compositionally biased region" description="Low complexity" evidence="1">
    <location>
        <begin position="148"/>
        <end position="186"/>
    </location>
</feature>
<feature type="transmembrane region" description="Helical" evidence="2">
    <location>
        <begin position="221"/>
        <end position="240"/>
    </location>
</feature>
<keyword evidence="4" id="KW-1185">Reference proteome</keyword>
<dbReference type="EMBL" id="KZ678155">
    <property type="protein sequence ID" value="PSN59529.1"/>
    <property type="molecule type" value="Genomic_DNA"/>
</dbReference>
<keyword evidence="2" id="KW-0812">Transmembrane</keyword>
<feature type="compositionally biased region" description="Pro residues" evidence="1">
    <location>
        <begin position="187"/>
        <end position="201"/>
    </location>
</feature>
<name>A0A2T2N2D3_CORCC</name>
<protein>
    <submittedName>
        <fullName evidence="3">Uncharacterized protein</fullName>
    </submittedName>
</protein>
<evidence type="ECO:0000256" key="2">
    <source>
        <dbReference type="SAM" id="Phobius"/>
    </source>
</evidence>
<dbReference type="AlphaFoldDB" id="A0A2T2N2D3"/>
<evidence type="ECO:0000256" key="1">
    <source>
        <dbReference type="SAM" id="MobiDB-lite"/>
    </source>
</evidence>
<keyword evidence="2" id="KW-0472">Membrane</keyword>
<dbReference type="STRING" id="1448308.A0A2T2N2D3"/>
<evidence type="ECO:0000313" key="4">
    <source>
        <dbReference type="Proteomes" id="UP000240883"/>
    </source>
</evidence>
<keyword evidence="2" id="KW-1133">Transmembrane helix</keyword>